<dbReference type="Gene3D" id="1.10.10.10">
    <property type="entry name" value="Winged helix-like DNA-binding domain superfamily/Winged helix DNA-binding domain"/>
    <property type="match status" value="1"/>
</dbReference>
<keyword evidence="6" id="KW-1185">Reference proteome</keyword>
<dbReference type="PROSITE" id="PS50949">
    <property type="entry name" value="HTH_GNTR"/>
    <property type="match status" value="1"/>
</dbReference>
<dbReference type="SMART" id="SM00895">
    <property type="entry name" value="FCD"/>
    <property type="match status" value="1"/>
</dbReference>
<dbReference type="Pfam" id="PF00392">
    <property type="entry name" value="GntR"/>
    <property type="match status" value="1"/>
</dbReference>
<gene>
    <name evidence="5" type="ORF">GJV26_28880</name>
</gene>
<feature type="domain" description="HTH gntR-type" evidence="4">
    <location>
        <begin position="17"/>
        <end position="84"/>
    </location>
</feature>
<protein>
    <submittedName>
        <fullName evidence="5">FCD domain-containing protein</fullName>
    </submittedName>
</protein>
<dbReference type="InterPro" id="IPR036390">
    <property type="entry name" value="WH_DNA-bd_sf"/>
</dbReference>
<dbReference type="SUPFAM" id="SSF48008">
    <property type="entry name" value="GntR ligand-binding domain-like"/>
    <property type="match status" value="1"/>
</dbReference>
<reference evidence="5 6" key="1">
    <citation type="submission" date="2019-11" db="EMBL/GenBank/DDBJ databases">
        <title>Draft Genome Sequences of Six Type Strains of the Genus Massilia.</title>
        <authorList>
            <person name="Miess H."/>
            <person name="Frediansyah A."/>
            <person name="Goeker M."/>
            <person name="Gross H."/>
        </authorList>
    </citation>
    <scope>NUCLEOTIDE SEQUENCE [LARGE SCALE GENOMIC DNA]</scope>
    <source>
        <strain evidence="5 6">DSM 17513</strain>
    </source>
</reference>
<evidence type="ECO:0000256" key="3">
    <source>
        <dbReference type="ARBA" id="ARBA00023163"/>
    </source>
</evidence>
<dbReference type="OrthoDB" id="5243844at2"/>
<dbReference type="InterPro" id="IPR011711">
    <property type="entry name" value="GntR_C"/>
</dbReference>
<sequence length="249" mass="27522">MPPAPKPIMLSPPPADIAPEERMYLDVYDAIMSHRLTAGTKLTEQALGEIYGMARHHVRRVLARLAADGLVDLEPNRGAYIASPGEREAEDMFELRQVLEAKVMDKLAGSLTEAGHRALRELIARERDAWMRGDRPLWIRLSADFHIELAKLAGNGLLVDTLRRLVSRTTLLISNLDTAGQQPCSFDEHAAVIDALRDRDGARAQAQMARHLEQCACRMLARAPARFDLRSALGKGAPPGGAPGRRKRE</sequence>
<keyword evidence="3" id="KW-0804">Transcription</keyword>
<dbReference type="SUPFAM" id="SSF46785">
    <property type="entry name" value="Winged helix' DNA-binding domain"/>
    <property type="match status" value="1"/>
</dbReference>
<dbReference type="PANTHER" id="PTHR43537">
    <property type="entry name" value="TRANSCRIPTIONAL REGULATOR, GNTR FAMILY"/>
    <property type="match status" value="1"/>
</dbReference>
<dbReference type="PANTHER" id="PTHR43537:SF53">
    <property type="entry name" value="HTH-TYPE TRANSCRIPTIONAL REPRESSOR NANR"/>
    <property type="match status" value="1"/>
</dbReference>
<dbReference type="Pfam" id="PF07729">
    <property type="entry name" value="FCD"/>
    <property type="match status" value="1"/>
</dbReference>
<dbReference type="InterPro" id="IPR008920">
    <property type="entry name" value="TF_FadR/GntR_C"/>
</dbReference>
<evidence type="ECO:0000313" key="6">
    <source>
        <dbReference type="Proteomes" id="UP000431684"/>
    </source>
</evidence>
<organism evidence="5 6">
    <name type="scientific">Pseudoduganella dura</name>
    <dbReference type="NCBI Taxonomy" id="321982"/>
    <lineage>
        <taxon>Bacteria</taxon>
        <taxon>Pseudomonadati</taxon>
        <taxon>Pseudomonadota</taxon>
        <taxon>Betaproteobacteria</taxon>
        <taxon>Burkholderiales</taxon>
        <taxon>Oxalobacteraceae</taxon>
        <taxon>Telluria group</taxon>
        <taxon>Pseudoduganella</taxon>
    </lineage>
</organism>
<name>A0A6I3XT27_9BURK</name>
<dbReference type="AlphaFoldDB" id="A0A6I3XT27"/>
<dbReference type="Gene3D" id="1.20.120.530">
    <property type="entry name" value="GntR ligand-binding domain-like"/>
    <property type="match status" value="1"/>
</dbReference>
<evidence type="ECO:0000259" key="4">
    <source>
        <dbReference type="PROSITE" id="PS50949"/>
    </source>
</evidence>
<evidence type="ECO:0000256" key="2">
    <source>
        <dbReference type="ARBA" id="ARBA00023125"/>
    </source>
</evidence>
<evidence type="ECO:0000313" key="5">
    <source>
        <dbReference type="EMBL" id="MUI16442.1"/>
    </source>
</evidence>
<dbReference type="EMBL" id="WNWM01000002">
    <property type="protein sequence ID" value="MUI16442.1"/>
    <property type="molecule type" value="Genomic_DNA"/>
</dbReference>
<accession>A0A6I3XT27</accession>
<keyword evidence="1" id="KW-0805">Transcription regulation</keyword>
<dbReference type="InterPro" id="IPR036388">
    <property type="entry name" value="WH-like_DNA-bd_sf"/>
</dbReference>
<proteinExistence type="predicted"/>
<dbReference type="SMART" id="SM00345">
    <property type="entry name" value="HTH_GNTR"/>
    <property type="match status" value="1"/>
</dbReference>
<dbReference type="GO" id="GO:0003700">
    <property type="term" value="F:DNA-binding transcription factor activity"/>
    <property type="evidence" value="ECO:0007669"/>
    <property type="project" value="InterPro"/>
</dbReference>
<dbReference type="Proteomes" id="UP000431684">
    <property type="component" value="Unassembled WGS sequence"/>
</dbReference>
<dbReference type="GO" id="GO:0003677">
    <property type="term" value="F:DNA binding"/>
    <property type="evidence" value="ECO:0007669"/>
    <property type="project" value="UniProtKB-KW"/>
</dbReference>
<dbReference type="InterPro" id="IPR000524">
    <property type="entry name" value="Tscrpt_reg_HTH_GntR"/>
</dbReference>
<evidence type="ECO:0000256" key="1">
    <source>
        <dbReference type="ARBA" id="ARBA00023015"/>
    </source>
</evidence>
<keyword evidence="2" id="KW-0238">DNA-binding</keyword>
<comment type="caution">
    <text evidence="5">The sequence shown here is derived from an EMBL/GenBank/DDBJ whole genome shotgun (WGS) entry which is preliminary data.</text>
</comment>